<accession>A0A255G5I1</accession>
<dbReference type="Proteomes" id="UP000215896">
    <property type="component" value="Unassembled WGS sequence"/>
</dbReference>
<reference evidence="2 3" key="1">
    <citation type="submission" date="2017-07" db="EMBL/GenBank/DDBJ databases">
        <title>Draft whole genome sequences of clinical Proprionibacteriaceae strains.</title>
        <authorList>
            <person name="Bernier A.-M."/>
            <person name="Bernard K."/>
            <person name="Domingo M.-C."/>
        </authorList>
    </citation>
    <scope>NUCLEOTIDE SEQUENCE [LARGE SCALE GENOMIC DNA]</scope>
    <source>
        <strain evidence="2 3">NML 030167</strain>
    </source>
</reference>
<comment type="caution">
    <text evidence="2">The sequence shown here is derived from an EMBL/GenBank/DDBJ whole genome shotgun (WGS) entry which is preliminary data.</text>
</comment>
<dbReference type="RefSeq" id="WP_094406643.1">
    <property type="nucleotide sequence ID" value="NZ_NMVN01000001.1"/>
</dbReference>
<keyword evidence="1" id="KW-1133">Transmembrane helix</keyword>
<organism evidence="2 3">
    <name type="scientific">Enemella evansiae</name>
    <dbReference type="NCBI Taxonomy" id="2016499"/>
    <lineage>
        <taxon>Bacteria</taxon>
        <taxon>Bacillati</taxon>
        <taxon>Actinomycetota</taxon>
        <taxon>Actinomycetes</taxon>
        <taxon>Propionibacteriales</taxon>
        <taxon>Propionibacteriaceae</taxon>
        <taxon>Enemella</taxon>
    </lineage>
</organism>
<dbReference type="OrthoDB" id="5198533at2"/>
<keyword evidence="3" id="KW-1185">Reference proteome</keyword>
<evidence type="ECO:0000256" key="1">
    <source>
        <dbReference type="SAM" id="Phobius"/>
    </source>
</evidence>
<feature type="transmembrane region" description="Helical" evidence="1">
    <location>
        <begin position="105"/>
        <end position="126"/>
    </location>
</feature>
<gene>
    <name evidence="2" type="ORF">CGZ94_18510</name>
</gene>
<keyword evidence="1" id="KW-0812">Transmembrane</keyword>
<keyword evidence="1" id="KW-0472">Membrane</keyword>
<dbReference type="AlphaFoldDB" id="A0A255G5I1"/>
<accession>A0A4R6LVD2</accession>
<dbReference type="EMBL" id="NMVO01000017">
    <property type="protein sequence ID" value="OYO09646.1"/>
    <property type="molecule type" value="Genomic_DNA"/>
</dbReference>
<sequence>MALYARPSWKLARQVSADLFVVAWTIAWCVVSWFVHRTISAVAQPARDTAAAAIKARDGFLSAGNSAAGVPLAGAELRKPFDTAAASLNDVITAANQQVTTIEQVASVVAIVVVVMPVSVLLAFWLPARWRFHRTSSAAKRFIDSDADVDLFALRAMANQPMAELGRISDDPVGDWRAGDPEVIRALADLELRRSGLSLPPPRSG</sequence>
<feature type="transmembrane region" description="Helical" evidence="1">
    <location>
        <begin position="15"/>
        <end position="35"/>
    </location>
</feature>
<evidence type="ECO:0000313" key="3">
    <source>
        <dbReference type="Proteomes" id="UP000215896"/>
    </source>
</evidence>
<protein>
    <submittedName>
        <fullName evidence="2">Uncharacterized protein</fullName>
    </submittedName>
</protein>
<evidence type="ECO:0000313" key="2">
    <source>
        <dbReference type="EMBL" id="OYO09646.1"/>
    </source>
</evidence>
<proteinExistence type="predicted"/>
<name>A0A255G5I1_9ACTN</name>